<gene>
    <name evidence="2" type="ORF">K239x_22450</name>
</gene>
<protein>
    <submittedName>
        <fullName evidence="2">Uncharacterized protein</fullName>
    </submittedName>
</protein>
<reference evidence="2 3" key="1">
    <citation type="submission" date="2019-02" db="EMBL/GenBank/DDBJ databases">
        <title>Deep-cultivation of Planctomycetes and their phenomic and genomic characterization uncovers novel biology.</title>
        <authorList>
            <person name="Wiegand S."/>
            <person name="Jogler M."/>
            <person name="Boedeker C."/>
            <person name="Pinto D."/>
            <person name="Vollmers J."/>
            <person name="Rivas-Marin E."/>
            <person name="Kohn T."/>
            <person name="Peeters S.H."/>
            <person name="Heuer A."/>
            <person name="Rast P."/>
            <person name="Oberbeckmann S."/>
            <person name="Bunk B."/>
            <person name="Jeske O."/>
            <person name="Meyerdierks A."/>
            <person name="Storesund J.E."/>
            <person name="Kallscheuer N."/>
            <person name="Luecker S."/>
            <person name="Lage O.M."/>
            <person name="Pohl T."/>
            <person name="Merkel B.J."/>
            <person name="Hornburger P."/>
            <person name="Mueller R.-W."/>
            <person name="Bruemmer F."/>
            <person name="Labrenz M."/>
            <person name="Spormann A.M."/>
            <person name="Op den Camp H."/>
            <person name="Overmann J."/>
            <person name="Amann R."/>
            <person name="Jetten M.S.M."/>
            <person name="Mascher T."/>
            <person name="Medema M.H."/>
            <person name="Devos D.P."/>
            <person name="Kaster A.-K."/>
            <person name="Ovreas L."/>
            <person name="Rohde M."/>
            <person name="Galperin M.Y."/>
            <person name="Jogler C."/>
        </authorList>
    </citation>
    <scope>NUCLEOTIDE SEQUENCE [LARGE SCALE GENOMIC DNA]</scope>
    <source>
        <strain evidence="2 3">K23_9</strain>
    </source>
</reference>
<dbReference type="EMBL" id="CP036526">
    <property type="protein sequence ID" value="QDT10289.1"/>
    <property type="molecule type" value="Genomic_DNA"/>
</dbReference>
<evidence type="ECO:0000313" key="3">
    <source>
        <dbReference type="Proteomes" id="UP000319817"/>
    </source>
</evidence>
<keyword evidence="1" id="KW-0472">Membrane</keyword>
<keyword evidence="1" id="KW-1133">Transmembrane helix</keyword>
<organism evidence="2 3">
    <name type="scientific">Stieleria marina</name>
    <dbReference type="NCBI Taxonomy" id="1930275"/>
    <lineage>
        <taxon>Bacteria</taxon>
        <taxon>Pseudomonadati</taxon>
        <taxon>Planctomycetota</taxon>
        <taxon>Planctomycetia</taxon>
        <taxon>Pirellulales</taxon>
        <taxon>Pirellulaceae</taxon>
        <taxon>Stieleria</taxon>
    </lineage>
</organism>
<proteinExistence type="predicted"/>
<keyword evidence="1" id="KW-0812">Transmembrane</keyword>
<sequence>MEDSQQSTSAKKRPRFRFSLRTLLAILLIVALLFGAFQLGHDTGFEKGNRIGFAEGLNAKTYPVSYRASDLLIRVPADGTGATFAGFEKLLDEMMTTVQPSSWEGAGGPATCAPYPQNLSLVVSQTDRGHEEVAAFLEAKRRELAAGSPLPAP</sequence>
<evidence type="ECO:0000256" key="1">
    <source>
        <dbReference type="SAM" id="Phobius"/>
    </source>
</evidence>
<name>A0A517NT53_9BACT</name>
<accession>A0A517NT53</accession>
<dbReference type="AlphaFoldDB" id="A0A517NT53"/>
<keyword evidence="3" id="KW-1185">Reference proteome</keyword>
<feature type="transmembrane region" description="Helical" evidence="1">
    <location>
        <begin position="20"/>
        <end position="40"/>
    </location>
</feature>
<evidence type="ECO:0000313" key="2">
    <source>
        <dbReference type="EMBL" id="QDT10289.1"/>
    </source>
</evidence>
<dbReference type="OrthoDB" id="281430at2"/>
<dbReference type="RefSeq" id="WP_145417787.1">
    <property type="nucleotide sequence ID" value="NZ_CP036526.1"/>
</dbReference>
<dbReference type="Proteomes" id="UP000319817">
    <property type="component" value="Chromosome"/>
</dbReference>